<dbReference type="Proteomes" id="UP000003688">
    <property type="component" value="Unassembled WGS sequence"/>
</dbReference>
<evidence type="ECO:0000313" key="2">
    <source>
        <dbReference type="Proteomes" id="UP000003688"/>
    </source>
</evidence>
<sequence length="108" mass="12252">MPSEVFKASRWTSGNLLFPTIIEVTDRAVIRHKRSWFRSDEISISIYKVASVHIQTGMVWSNILIESSGGSDPLASHGHRKADAQRIKELIEEYQSQAINRSQGQQLE</sequence>
<protein>
    <recommendedName>
        <fullName evidence="3">DUF304 domain-containing protein</fullName>
    </recommendedName>
</protein>
<dbReference type="OrthoDB" id="129618at2"/>
<keyword evidence="2" id="KW-1185">Reference proteome</keyword>
<gene>
    <name evidence="1" type="ORF">Cflav_PD1943</name>
</gene>
<proteinExistence type="predicted"/>
<name>B9XMX4_PEDPL</name>
<evidence type="ECO:0008006" key="3">
    <source>
        <dbReference type="Google" id="ProtNLM"/>
    </source>
</evidence>
<dbReference type="AlphaFoldDB" id="B9XMX4"/>
<evidence type="ECO:0000313" key="1">
    <source>
        <dbReference type="EMBL" id="EEF58770.1"/>
    </source>
</evidence>
<dbReference type="STRING" id="320771.Cflav_PD1943"/>
<reference evidence="1 2" key="1">
    <citation type="journal article" date="2011" name="J. Bacteriol.">
        <title>Genome sequence of 'Pedosphaera parvula' Ellin514, an aerobic Verrucomicrobial isolate from pasture soil.</title>
        <authorList>
            <person name="Kant R."/>
            <person name="van Passel M.W."/>
            <person name="Sangwan P."/>
            <person name="Palva A."/>
            <person name="Lucas S."/>
            <person name="Copeland A."/>
            <person name="Lapidus A."/>
            <person name="Glavina Del Rio T."/>
            <person name="Dalin E."/>
            <person name="Tice H."/>
            <person name="Bruce D."/>
            <person name="Goodwin L."/>
            <person name="Pitluck S."/>
            <person name="Chertkov O."/>
            <person name="Larimer F.W."/>
            <person name="Land M.L."/>
            <person name="Hauser L."/>
            <person name="Brettin T.S."/>
            <person name="Detter J.C."/>
            <person name="Han S."/>
            <person name="de Vos W.M."/>
            <person name="Janssen P.H."/>
            <person name="Smidt H."/>
        </authorList>
    </citation>
    <scope>NUCLEOTIDE SEQUENCE [LARGE SCALE GENOMIC DNA]</scope>
    <source>
        <strain evidence="1 2">Ellin514</strain>
    </source>
</reference>
<comment type="caution">
    <text evidence="1">The sequence shown here is derived from an EMBL/GenBank/DDBJ whole genome shotgun (WGS) entry which is preliminary data.</text>
</comment>
<accession>B9XMX4</accession>
<dbReference type="EMBL" id="ABOX02000037">
    <property type="protein sequence ID" value="EEF58770.1"/>
    <property type="molecule type" value="Genomic_DNA"/>
</dbReference>
<dbReference type="RefSeq" id="WP_007417163.1">
    <property type="nucleotide sequence ID" value="NZ_ABOX02000037.1"/>
</dbReference>
<organism evidence="1 2">
    <name type="scientific">Pedosphaera parvula (strain Ellin514)</name>
    <dbReference type="NCBI Taxonomy" id="320771"/>
    <lineage>
        <taxon>Bacteria</taxon>
        <taxon>Pseudomonadati</taxon>
        <taxon>Verrucomicrobiota</taxon>
        <taxon>Pedosphaerae</taxon>
        <taxon>Pedosphaerales</taxon>
        <taxon>Pedosphaeraceae</taxon>
        <taxon>Pedosphaera</taxon>
    </lineage>
</organism>